<name>A0A517P2B3_9BACT</name>
<keyword evidence="2" id="KW-1185">Reference proteome</keyword>
<evidence type="ECO:0000313" key="2">
    <source>
        <dbReference type="Proteomes" id="UP000319817"/>
    </source>
</evidence>
<dbReference type="EMBL" id="CP036526">
    <property type="protein sequence ID" value="QDT13511.1"/>
    <property type="molecule type" value="Genomic_DNA"/>
</dbReference>
<organism evidence="1 2">
    <name type="scientific">Stieleria marina</name>
    <dbReference type="NCBI Taxonomy" id="1930275"/>
    <lineage>
        <taxon>Bacteria</taxon>
        <taxon>Pseudomonadati</taxon>
        <taxon>Planctomycetota</taxon>
        <taxon>Planctomycetia</taxon>
        <taxon>Pirellulales</taxon>
        <taxon>Pirellulaceae</taxon>
        <taxon>Stieleria</taxon>
    </lineage>
</organism>
<protein>
    <submittedName>
        <fullName evidence="1">Uncharacterized protein</fullName>
    </submittedName>
</protein>
<sequence>MTALALLSECDGDEIWSIEHCRSVRVPEAWIEELADAFESGFQNDSQTIYVPTDSHKLAQTNQYQGIRDVDLAMKLAESLGVDAQRVTQTAINRRSVVRTIKEAVEEG</sequence>
<gene>
    <name evidence="1" type="ORF">K239x_55310</name>
</gene>
<accession>A0A517P2B3</accession>
<evidence type="ECO:0000313" key="1">
    <source>
        <dbReference type="EMBL" id="QDT13511.1"/>
    </source>
</evidence>
<dbReference type="Proteomes" id="UP000319817">
    <property type="component" value="Chromosome"/>
</dbReference>
<dbReference type="AlphaFoldDB" id="A0A517P2B3"/>
<dbReference type="OrthoDB" id="292234at2"/>
<dbReference type="RefSeq" id="WP_145421228.1">
    <property type="nucleotide sequence ID" value="NZ_CP036526.1"/>
</dbReference>
<proteinExistence type="predicted"/>
<reference evidence="1 2" key="1">
    <citation type="submission" date="2019-02" db="EMBL/GenBank/DDBJ databases">
        <title>Deep-cultivation of Planctomycetes and their phenomic and genomic characterization uncovers novel biology.</title>
        <authorList>
            <person name="Wiegand S."/>
            <person name="Jogler M."/>
            <person name="Boedeker C."/>
            <person name="Pinto D."/>
            <person name="Vollmers J."/>
            <person name="Rivas-Marin E."/>
            <person name="Kohn T."/>
            <person name="Peeters S.H."/>
            <person name="Heuer A."/>
            <person name="Rast P."/>
            <person name="Oberbeckmann S."/>
            <person name="Bunk B."/>
            <person name="Jeske O."/>
            <person name="Meyerdierks A."/>
            <person name="Storesund J.E."/>
            <person name="Kallscheuer N."/>
            <person name="Luecker S."/>
            <person name="Lage O.M."/>
            <person name="Pohl T."/>
            <person name="Merkel B.J."/>
            <person name="Hornburger P."/>
            <person name="Mueller R.-W."/>
            <person name="Bruemmer F."/>
            <person name="Labrenz M."/>
            <person name="Spormann A.M."/>
            <person name="Op den Camp H."/>
            <person name="Overmann J."/>
            <person name="Amann R."/>
            <person name="Jetten M.S.M."/>
            <person name="Mascher T."/>
            <person name="Medema M.H."/>
            <person name="Devos D.P."/>
            <person name="Kaster A.-K."/>
            <person name="Ovreas L."/>
            <person name="Rohde M."/>
            <person name="Galperin M.Y."/>
            <person name="Jogler C."/>
        </authorList>
    </citation>
    <scope>NUCLEOTIDE SEQUENCE [LARGE SCALE GENOMIC DNA]</scope>
    <source>
        <strain evidence="1 2">K23_9</strain>
    </source>
</reference>